<comment type="caution">
    <text evidence="4">The sequence shown here is derived from an EMBL/GenBank/DDBJ whole genome shotgun (WGS) entry which is preliminary data.</text>
</comment>
<dbReference type="InterPro" id="IPR044784">
    <property type="entry name" value="At1g01640-like"/>
</dbReference>
<comment type="pathway">
    <text evidence="2">Protein modification; protein ubiquitination.</text>
</comment>
<name>A0AA42AP90_PAPNU</name>
<keyword evidence="5" id="KW-1185">Reference proteome</keyword>
<dbReference type="Pfam" id="PF00651">
    <property type="entry name" value="BTB"/>
    <property type="match status" value="1"/>
</dbReference>
<dbReference type="EMBL" id="JAJJMA010193446">
    <property type="protein sequence ID" value="MCL7038727.1"/>
    <property type="molecule type" value="Genomic_DNA"/>
</dbReference>
<gene>
    <name evidence="4" type="ORF">MKW94_010796</name>
</gene>
<dbReference type="Gene3D" id="1.25.40.420">
    <property type="match status" value="1"/>
</dbReference>
<accession>A0AA42AP90</accession>
<evidence type="ECO:0000313" key="4">
    <source>
        <dbReference type="EMBL" id="MCL7038727.1"/>
    </source>
</evidence>
<dbReference type="PANTHER" id="PTHR47274">
    <property type="entry name" value="BTB/POZ DOMAIN CONTAINING PROTEIN, EXPRESSED-RELATED"/>
    <property type="match status" value="1"/>
</dbReference>
<evidence type="ECO:0000256" key="2">
    <source>
        <dbReference type="ARBA" id="ARBA00004906"/>
    </source>
</evidence>
<dbReference type="SUPFAM" id="SSF54695">
    <property type="entry name" value="POZ domain"/>
    <property type="match status" value="1"/>
</dbReference>
<dbReference type="PROSITE" id="PS50097">
    <property type="entry name" value="BTB"/>
    <property type="match status" value="1"/>
</dbReference>
<dbReference type="SMART" id="SM00225">
    <property type="entry name" value="BTB"/>
    <property type="match status" value="1"/>
</dbReference>
<proteinExistence type="predicted"/>
<dbReference type="PANTHER" id="PTHR47274:SF1">
    <property type="entry name" value="BTB_POZ DOMAIN CONTAINING PROTEIN, EXPRESSED"/>
    <property type="match status" value="1"/>
</dbReference>
<dbReference type="InterPro" id="IPR011333">
    <property type="entry name" value="SKP1/BTB/POZ_sf"/>
</dbReference>
<protein>
    <recommendedName>
        <fullName evidence="3">BTB domain-containing protein</fullName>
    </recommendedName>
</protein>
<dbReference type="CDD" id="cd14733">
    <property type="entry name" value="BACK"/>
    <property type="match status" value="1"/>
</dbReference>
<evidence type="ECO:0000259" key="3">
    <source>
        <dbReference type="PROSITE" id="PS50097"/>
    </source>
</evidence>
<dbReference type="AlphaFoldDB" id="A0AA42AP90"/>
<organism evidence="4 5">
    <name type="scientific">Papaver nudicaule</name>
    <name type="common">Iceland poppy</name>
    <dbReference type="NCBI Taxonomy" id="74823"/>
    <lineage>
        <taxon>Eukaryota</taxon>
        <taxon>Viridiplantae</taxon>
        <taxon>Streptophyta</taxon>
        <taxon>Embryophyta</taxon>
        <taxon>Tracheophyta</taxon>
        <taxon>Spermatophyta</taxon>
        <taxon>Magnoliopsida</taxon>
        <taxon>Ranunculales</taxon>
        <taxon>Papaveraceae</taxon>
        <taxon>Papaveroideae</taxon>
        <taxon>Papaver</taxon>
    </lineage>
</organism>
<evidence type="ECO:0000256" key="1">
    <source>
        <dbReference type="ARBA" id="ARBA00002668"/>
    </source>
</evidence>
<dbReference type="Gene3D" id="3.30.710.10">
    <property type="entry name" value="Potassium Channel Kv1.1, Chain A"/>
    <property type="match status" value="1"/>
</dbReference>
<reference evidence="4" key="1">
    <citation type="submission" date="2022-03" db="EMBL/GenBank/DDBJ databases">
        <title>A functionally conserved STORR gene fusion in Papaver species that diverged 16.8 million years ago.</title>
        <authorList>
            <person name="Catania T."/>
        </authorList>
    </citation>
    <scope>NUCLEOTIDE SEQUENCE</scope>
    <source>
        <strain evidence="4">S-191538</strain>
    </source>
</reference>
<feature type="domain" description="BTB" evidence="3">
    <location>
        <begin position="90"/>
        <end position="159"/>
    </location>
</feature>
<dbReference type="InterPro" id="IPR000210">
    <property type="entry name" value="BTB/POZ_dom"/>
</dbReference>
<dbReference type="Proteomes" id="UP001177140">
    <property type="component" value="Unassembled WGS sequence"/>
</dbReference>
<dbReference type="CDD" id="cd18186">
    <property type="entry name" value="BTB_POZ_ZBTB_KLHL-like"/>
    <property type="match status" value="1"/>
</dbReference>
<comment type="function">
    <text evidence="1">May act as a substrate-specific adapter of an E3 ubiquitin-protein ligase complex (CUL3-RBX1-BTB) which mediates the ubiquitination and subsequent proteasomal degradation of target proteins.</text>
</comment>
<evidence type="ECO:0000313" key="5">
    <source>
        <dbReference type="Proteomes" id="UP001177140"/>
    </source>
</evidence>
<sequence length="260" mass="29689">MCAICQKHTVTFCYNIPKMASGVAICNCCYGEVDYIKNSITEDKKEQSVSYPPDTNWGGKRWVAEVMEQREGWIGFHSDLDGAFREELYSDITVKPGCGHPIRAHKFMLATRSEILKNMLASDTCKAAPEESIILPEFDHEELETFLEFLYRGDLARDQFEKHFRSLLIAADKYEIPHLQKFSEQQLLRMLNPSNALSILEISDVVSNETLKNAALKLIVLQYKEIVLTPGFEEFAKQKPQLVVQITRAALTYASMKRII</sequence>